<evidence type="ECO:0000256" key="4">
    <source>
        <dbReference type="ARBA" id="ARBA00022840"/>
    </source>
</evidence>
<dbReference type="RefSeq" id="WP_050669230.1">
    <property type="nucleotide sequence ID" value="NZ_LAIR01000002.1"/>
</dbReference>
<dbReference type="InterPro" id="IPR003439">
    <property type="entry name" value="ABC_transporter-like_ATP-bd"/>
</dbReference>
<comment type="caution">
    <text evidence="6">The sequence shown here is derived from an EMBL/GenBank/DDBJ whole genome shotgun (WGS) entry which is preliminary data.</text>
</comment>
<dbReference type="STRING" id="1631356.VV01_06795"/>
<dbReference type="InterPro" id="IPR027417">
    <property type="entry name" value="P-loop_NTPase"/>
</dbReference>
<evidence type="ECO:0000259" key="5">
    <source>
        <dbReference type="PROSITE" id="PS50893"/>
    </source>
</evidence>
<dbReference type="InterPro" id="IPR050095">
    <property type="entry name" value="ECF_ABC_transporter_ATP-bd"/>
</dbReference>
<dbReference type="Proteomes" id="UP000037397">
    <property type="component" value="Unassembled WGS sequence"/>
</dbReference>
<evidence type="ECO:0000256" key="1">
    <source>
        <dbReference type="ARBA" id="ARBA00005417"/>
    </source>
</evidence>
<organism evidence="6 7">
    <name type="scientific">Luteipulveratus halotolerans</name>
    <dbReference type="NCBI Taxonomy" id="1631356"/>
    <lineage>
        <taxon>Bacteria</taxon>
        <taxon>Bacillati</taxon>
        <taxon>Actinomycetota</taxon>
        <taxon>Actinomycetes</taxon>
        <taxon>Micrococcales</taxon>
        <taxon>Dermacoccaceae</taxon>
        <taxon>Luteipulveratus</taxon>
    </lineage>
</organism>
<reference evidence="7" key="1">
    <citation type="submission" date="2015-03" db="EMBL/GenBank/DDBJ databases">
        <title>Luteipulveratus halotolerans sp. nov., a novel actinobacterium (Dermacoccaceae) from Sarawak, Malaysia.</title>
        <authorList>
            <person name="Juboi H."/>
            <person name="Basik A."/>
            <person name="Shamsul S.S."/>
            <person name="Arnold P."/>
            <person name="Schmitt E.K."/>
            <person name="Sanglier J.-J."/>
            <person name="Yeo T."/>
        </authorList>
    </citation>
    <scope>NUCLEOTIDE SEQUENCE [LARGE SCALE GENOMIC DNA]</scope>
    <source>
        <strain evidence="7">C296001</strain>
    </source>
</reference>
<feature type="domain" description="ABC transporter" evidence="5">
    <location>
        <begin position="2"/>
        <end position="242"/>
    </location>
</feature>
<keyword evidence="7" id="KW-1185">Reference proteome</keyword>
<evidence type="ECO:0000256" key="3">
    <source>
        <dbReference type="ARBA" id="ARBA00022741"/>
    </source>
</evidence>
<dbReference type="SMART" id="SM00382">
    <property type="entry name" value="AAA"/>
    <property type="match status" value="2"/>
</dbReference>
<protein>
    <submittedName>
        <fullName evidence="6">Cobalt ABC transporter ATP-binding protein</fullName>
    </submittedName>
</protein>
<keyword evidence="2" id="KW-0813">Transport</keyword>
<dbReference type="GO" id="GO:0043190">
    <property type="term" value="C:ATP-binding cassette (ABC) transporter complex"/>
    <property type="evidence" value="ECO:0007669"/>
    <property type="project" value="TreeGrafter"/>
</dbReference>
<dbReference type="GO" id="GO:0042626">
    <property type="term" value="F:ATPase-coupled transmembrane transporter activity"/>
    <property type="evidence" value="ECO:0007669"/>
    <property type="project" value="TreeGrafter"/>
</dbReference>
<accession>A0A0L6CGI6</accession>
<evidence type="ECO:0000313" key="6">
    <source>
        <dbReference type="EMBL" id="KNX36926.1"/>
    </source>
</evidence>
<dbReference type="PROSITE" id="PS50893">
    <property type="entry name" value="ABC_TRANSPORTER_2"/>
    <property type="match status" value="2"/>
</dbReference>
<dbReference type="GO" id="GO:0005524">
    <property type="term" value="F:ATP binding"/>
    <property type="evidence" value="ECO:0007669"/>
    <property type="project" value="UniProtKB-KW"/>
</dbReference>
<comment type="similarity">
    <text evidence="1">Belongs to the ABC transporter superfamily.</text>
</comment>
<dbReference type="Gene3D" id="3.40.50.300">
    <property type="entry name" value="P-loop containing nucleotide triphosphate hydrolases"/>
    <property type="match status" value="2"/>
</dbReference>
<name>A0A0L6CGI6_9MICO</name>
<keyword evidence="3" id="KW-0547">Nucleotide-binding</keyword>
<dbReference type="PANTHER" id="PTHR43553:SF24">
    <property type="entry name" value="ENERGY-COUPLING FACTOR TRANSPORTER ATP-BINDING PROTEIN ECFA1"/>
    <property type="match status" value="1"/>
</dbReference>
<dbReference type="GO" id="GO:0016887">
    <property type="term" value="F:ATP hydrolysis activity"/>
    <property type="evidence" value="ECO:0007669"/>
    <property type="project" value="InterPro"/>
</dbReference>
<dbReference type="Pfam" id="PF00005">
    <property type="entry name" value="ABC_tran"/>
    <property type="match status" value="2"/>
</dbReference>
<dbReference type="InterPro" id="IPR015856">
    <property type="entry name" value="ABC_transpr_CbiO/EcfA_su"/>
</dbReference>
<evidence type="ECO:0000256" key="2">
    <source>
        <dbReference type="ARBA" id="ARBA00022448"/>
    </source>
</evidence>
<dbReference type="AlphaFoldDB" id="A0A0L6CGI6"/>
<dbReference type="EMBL" id="LAIR01000002">
    <property type="protein sequence ID" value="KNX36926.1"/>
    <property type="molecule type" value="Genomic_DNA"/>
</dbReference>
<feature type="domain" description="ABC transporter" evidence="5">
    <location>
        <begin position="285"/>
        <end position="513"/>
    </location>
</feature>
<proteinExistence type="inferred from homology"/>
<sequence length="535" mass="56786">MIELDDVRVTYDDAPRPHLSTGRVRVPEGDLVVVVGPTGSGKSTLLRSLNGLVPHFTGGHLQGRVVVDGRDTRDHRPRDLASVVGFAGQDPAAGFVTETVEEEIAYGMETMGLRPTAMRRRVEESLDVLGVADLRDRPLRELSGGQQQRVAVASVLAAGPRVLVLDEPTSSLDPVSAEDVLAAVHRLVHDLGVTVVLAEHRLERVVHHADSVLLVTDGVLSPLLDPAEAMAQSTIAPPVVRLGRQQRWAPLPLSIRDARRRAEPLRASLPSPTDPVGPTAADPLVTTRRLHVRRRGTTVLGEVDLALPPGRVTALMGRNGAGKSTLLGCLAGVVSPTSGTARVDGADPTRTPPRRLIHHVGLVPQDAASLLYHDSVGRECSAADDDFSRPAGTCAALLHRLAPHLSADQHPRDLSEGGRVLLALAVVLTGAPAVVLLDEPTRGLDYTAKERLGAVVRDLAAEGRTVLMATHDVEMAAEVADDVVLIADGELIGHGPAREILCESPAFAPQVAKIMHPLPYLTVTEVPDPPGLQES</sequence>
<dbReference type="CDD" id="cd03225">
    <property type="entry name" value="ABC_cobalt_CbiO_domain1"/>
    <property type="match status" value="1"/>
</dbReference>
<dbReference type="SUPFAM" id="SSF52540">
    <property type="entry name" value="P-loop containing nucleoside triphosphate hydrolases"/>
    <property type="match status" value="2"/>
</dbReference>
<dbReference type="InterPro" id="IPR017871">
    <property type="entry name" value="ABC_transporter-like_CS"/>
</dbReference>
<dbReference type="PATRIC" id="fig|1631356.3.peg.1304"/>
<dbReference type="PROSITE" id="PS00211">
    <property type="entry name" value="ABC_TRANSPORTER_1"/>
    <property type="match status" value="1"/>
</dbReference>
<evidence type="ECO:0000313" key="7">
    <source>
        <dbReference type="Proteomes" id="UP000037397"/>
    </source>
</evidence>
<keyword evidence="4 6" id="KW-0067">ATP-binding</keyword>
<dbReference type="OrthoDB" id="501320at2"/>
<dbReference type="PANTHER" id="PTHR43553">
    <property type="entry name" value="HEAVY METAL TRANSPORTER"/>
    <property type="match status" value="1"/>
</dbReference>
<dbReference type="InterPro" id="IPR003593">
    <property type="entry name" value="AAA+_ATPase"/>
</dbReference>
<gene>
    <name evidence="6" type="ORF">VV01_06795</name>
</gene>